<dbReference type="InterPro" id="IPR038501">
    <property type="entry name" value="Spore_GerAC_C_sf"/>
</dbReference>
<feature type="domain" description="Spore germination GerAC-like C-terminal" evidence="2">
    <location>
        <begin position="18"/>
        <end position="168"/>
    </location>
</feature>
<proteinExistence type="predicted"/>
<dbReference type="Proteomes" id="UP000037269">
    <property type="component" value="Unassembled WGS sequence"/>
</dbReference>
<feature type="non-terminal residue" evidence="3">
    <location>
        <position position="168"/>
    </location>
</feature>
<dbReference type="GO" id="GO:0016020">
    <property type="term" value="C:membrane"/>
    <property type="evidence" value="ECO:0007669"/>
    <property type="project" value="InterPro"/>
</dbReference>
<dbReference type="InterPro" id="IPR046953">
    <property type="entry name" value="Spore_GerAC-like_C"/>
</dbReference>
<sequence>SFLLQNVVAANGEVKFAGAAVIKGKIKKLGGFFNEIEVEGLTWIIGKGKGGVVKSFDKQTGQLLIYEVESMKSRITPHINGKNISFNVKIESEGRLSENWITSGNAFENKFLKRVEKNTEKEIKRLVKNVVEKMQEEYEADVVGFGNRLKMENPKVWEKVKKNWDQTF</sequence>
<evidence type="ECO:0000256" key="1">
    <source>
        <dbReference type="SAM" id="Coils"/>
    </source>
</evidence>
<dbReference type="RefSeq" id="WP_321167201.1">
    <property type="nucleotide sequence ID" value="NZ_LGUG01000028.1"/>
</dbReference>
<evidence type="ECO:0000313" key="4">
    <source>
        <dbReference type="Proteomes" id="UP000037269"/>
    </source>
</evidence>
<organism evidence="3 4">
    <name type="scientific">Aneurinibacillus migulanus</name>
    <name type="common">Bacillus migulanus</name>
    <dbReference type="NCBI Taxonomy" id="47500"/>
    <lineage>
        <taxon>Bacteria</taxon>
        <taxon>Bacillati</taxon>
        <taxon>Bacillota</taxon>
        <taxon>Bacilli</taxon>
        <taxon>Bacillales</taxon>
        <taxon>Paenibacillaceae</taxon>
        <taxon>Aneurinibacillus group</taxon>
        <taxon>Aneurinibacillus</taxon>
    </lineage>
</organism>
<gene>
    <name evidence="3" type="ORF">AF333_31365</name>
</gene>
<feature type="non-terminal residue" evidence="3">
    <location>
        <position position="1"/>
    </location>
</feature>
<reference evidence="3 4" key="1">
    <citation type="submission" date="2015-07" db="EMBL/GenBank/DDBJ databases">
        <title>Fjat-14205 dsm 2895.</title>
        <authorList>
            <person name="Liu B."/>
            <person name="Wang J."/>
            <person name="Zhu Y."/>
            <person name="Liu G."/>
            <person name="Chen Q."/>
            <person name="Chen Z."/>
            <person name="Lan J."/>
            <person name="Che J."/>
            <person name="Ge C."/>
            <person name="Shi H."/>
            <person name="Pan Z."/>
            <person name="Liu X."/>
        </authorList>
    </citation>
    <scope>NUCLEOTIDE SEQUENCE [LARGE SCALE GENOMIC DNA]</scope>
    <source>
        <strain evidence="3 4">DSM 2895</strain>
    </source>
</reference>
<dbReference type="PANTHER" id="PTHR35789">
    <property type="entry name" value="SPORE GERMINATION PROTEIN B3"/>
    <property type="match status" value="1"/>
</dbReference>
<dbReference type="InterPro" id="IPR008844">
    <property type="entry name" value="Spore_GerAC-like"/>
</dbReference>
<dbReference type="Gene3D" id="3.30.300.210">
    <property type="entry name" value="Nutrient germinant receptor protein C, domain 3"/>
    <property type="match status" value="1"/>
</dbReference>
<name>A0A0M0FYZ0_ANEMI</name>
<accession>A0A0M0FYZ0</accession>
<keyword evidence="1" id="KW-0175">Coiled coil</keyword>
<dbReference type="GO" id="GO:0009847">
    <property type="term" value="P:spore germination"/>
    <property type="evidence" value="ECO:0007669"/>
    <property type="project" value="InterPro"/>
</dbReference>
<dbReference type="STRING" id="47500.AF333_31365"/>
<evidence type="ECO:0000313" key="3">
    <source>
        <dbReference type="EMBL" id="KON82733.1"/>
    </source>
</evidence>
<protein>
    <submittedName>
        <fullName evidence="3">Spore gernimation protein GerC</fullName>
    </submittedName>
</protein>
<dbReference type="AlphaFoldDB" id="A0A0M0FYZ0"/>
<dbReference type="EMBL" id="LGUG01000028">
    <property type="protein sequence ID" value="KON82733.1"/>
    <property type="molecule type" value="Genomic_DNA"/>
</dbReference>
<feature type="coiled-coil region" evidence="1">
    <location>
        <begin position="109"/>
        <end position="136"/>
    </location>
</feature>
<dbReference type="Pfam" id="PF05504">
    <property type="entry name" value="Spore_GerAC"/>
    <property type="match status" value="1"/>
</dbReference>
<comment type="caution">
    <text evidence="3">The sequence shown here is derived from an EMBL/GenBank/DDBJ whole genome shotgun (WGS) entry which is preliminary data.</text>
</comment>
<dbReference type="PANTHER" id="PTHR35789:SF1">
    <property type="entry name" value="SPORE GERMINATION PROTEIN B3"/>
    <property type="match status" value="1"/>
</dbReference>
<dbReference type="GeneID" id="42309624"/>
<evidence type="ECO:0000259" key="2">
    <source>
        <dbReference type="Pfam" id="PF05504"/>
    </source>
</evidence>
<keyword evidence="4" id="KW-1185">Reference proteome</keyword>